<dbReference type="PANTHER" id="PTHR42873">
    <property type="entry name" value="RIBOSOMAL RNA LARGE SUBUNIT METHYLTRANSFERASE"/>
    <property type="match status" value="1"/>
</dbReference>
<dbReference type="Gene3D" id="3.40.50.150">
    <property type="entry name" value="Vaccinia Virus protein VP39"/>
    <property type="match status" value="1"/>
</dbReference>
<protein>
    <submittedName>
        <fullName evidence="10">Class I SAM-dependent rRNA methyltransferase</fullName>
        <ecNumber evidence="10">2.1.1.-</ecNumber>
    </submittedName>
</protein>
<dbReference type="GO" id="GO:0032259">
    <property type="term" value="P:methylation"/>
    <property type="evidence" value="ECO:0007669"/>
    <property type="project" value="UniProtKB-KW"/>
</dbReference>
<dbReference type="RefSeq" id="WP_263333658.1">
    <property type="nucleotide sequence ID" value="NZ_JAGSYH010000002.1"/>
</dbReference>
<comment type="caution">
    <text evidence="10">The sequence shown here is derived from an EMBL/GenBank/DDBJ whole genome shotgun (WGS) entry which is preliminary data.</text>
</comment>
<dbReference type="CDD" id="cd11572">
    <property type="entry name" value="RlmI_M_like"/>
    <property type="match status" value="1"/>
</dbReference>
<name>A0ABW1EAT2_9BACT</name>
<dbReference type="EC" id="2.1.1.-" evidence="10"/>
<evidence type="ECO:0000259" key="8">
    <source>
        <dbReference type="Pfam" id="PF10672"/>
    </source>
</evidence>
<feature type="compositionally biased region" description="Basic and acidic residues" evidence="7">
    <location>
        <begin position="21"/>
        <end position="34"/>
    </location>
</feature>
<dbReference type="InterPro" id="IPR015947">
    <property type="entry name" value="PUA-like_sf"/>
</dbReference>
<feature type="domain" description="RlmI-like PUA" evidence="9">
    <location>
        <begin position="43"/>
        <end position="107"/>
    </location>
</feature>
<evidence type="ECO:0000256" key="1">
    <source>
        <dbReference type="ARBA" id="ARBA00004496"/>
    </source>
</evidence>
<keyword evidence="2" id="KW-0963">Cytoplasm</keyword>
<evidence type="ECO:0000256" key="2">
    <source>
        <dbReference type="ARBA" id="ARBA00022490"/>
    </source>
</evidence>
<evidence type="ECO:0000256" key="5">
    <source>
        <dbReference type="ARBA" id="ARBA00022691"/>
    </source>
</evidence>
<dbReference type="GO" id="GO:0008168">
    <property type="term" value="F:methyltransferase activity"/>
    <property type="evidence" value="ECO:0007669"/>
    <property type="project" value="UniProtKB-KW"/>
</dbReference>
<dbReference type="CDD" id="cd21153">
    <property type="entry name" value="PUA_RlmI"/>
    <property type="match status" value="1"/>
</dbReference>
<evidence type="ECO:0000313" key="11">
    <source>
        <dbReference type="Proteomes" id="UP001596091"/>
    </source>
</evidence>
<dbReference type="PANTHER" id="PTHR42873:SF1">
    <property type="entry name" value="S-ADENOSYLMETHIONINE-DEPENDENT METHYLTRANSFERASE DOMAIN-CONTAINING PROTEIN"/>
    <property type="match status" value="1"/>
</dbReference>
<feature type="domain" description="S-adenosylmethionine-dependent methyltransferase" evidence="8">
    <location>
        <begin position="236"/>
        <end position="407"/>
    </location>
</feature>
<proteinExistence type="inferred from homology"/>
<dbReference type="CDD" id="cd02440">
    <property type="entry name" value="AdoMet_MTases"/>
    <property type="match status" value="1"/>
</dbReference>
<dbReference type="Gene3D" id="3.30.750.80">
    <property type="entry name" value="RNA methyltransferase domain (HRMD) like"/>
    <property type="match status" value="1"/>
</dbReference>
<dbReference type="SUPFAM" id="SSF53335">
    <property type="entry name" value="S-adenosyl-L-methionine-dependent methyltransferases"/>
    <property type="match status" value="1"/>
</dbReference>
<dbReference type="Pfam" id="PF17785">
    <property type="entry name" value="PUA_3"/>
    <property type="match status" value="1"/>
</dbReference>
<comment type="subcellular location">
    <subcellularLocation>
        <location evidence="1">Cytoplasm</location>
    </subcellularLocation>
</comment>
<dbReference type="Proteomes" id="UP001596091">
    <property type="component" value="Unassembled WGS sequence"/>
</dbReference>
<dbReference type="InterPro" id="IPR036974">
    <property type="entry name" value="PUA_sf"/>
</dbReference>
<dbReference type="Gene3D" id="2.30.130.10">
    <property type="entry name" value="PUA domain"/>
    <property type="match status" value="1"/>
</dbReference>
<feature type="region of interest" description="Disordered" evidence="7">
    <location>
        <begin position="1"/>
        <end position="34"/>
    </location>
</feature>
<dbReference type="InterPro" id="IPR019614">
    <property type="entry name" value="SAM-dep_methyl-trfase"/>
</dbReference>
<keyword evidence="3 10" id="KW-0489">Methyltransferase</keyword>
<dbReference type="SUPFAM" id="SSF88697">
    <property type="entry name" value="PUA domain-like"/>
    <property type="match status" value="1"/>
</dbReference>
<dbReference type="InterPro" id="IPR029063">
    <property type="entry name" value="SAM-dependent_MTases_sf"/>
</dbReference>
<gene>
    <name evidence="10" type="ORF">ACFPT7_04055</name>
</gene>
<dbReference type="EMBL" id="JBHSPH010000001">
    <property type="protein sequence ID" value="MFC5861454.1"/>
    <property type="molecule type" value="Genomic_DNA"/>
</dbReference>
<evidence type="ECO:0000313" key="10">
    <source>
        <dbReference type="EMBL" id="MFC5861454.1"/>
    </source>
</evidence>
<dbReference type="InterPro" id="IPR041532">
    <property type="entry name" value="RlmI-like_PUA"/>
</dbReference>
<keyword evidence="5" id="KW-0949">S-adenosyl-L-methionine</keyword>
<dbReference type="Pfam" id="PF10672">
    <property type="entry name" value="Methyltrans_SAM"/>
    <property type="match status" value="1"/>
</dbReference>
<organism evidence="10 11">
    <name type="scientific">Acidicapsa dinghuensis</name>
    <dbReference type="NCBI Taxonomy" id="2218256"/>
    <lineage>
        <taxon>Bacteria</taxon>
        <taxon>Pseudomonadati</taxon>
        <taxon>Acidobacteriota</taxon>
        <taxon>Terriglobia</taxon>
        <taxon>Terriglobales</taxon>
        <taxon>Acidobacteriaceae</taxon>
        <taxon>Acidicapsa</taxon>
    </lineage>
</organism>
<comment type="similarity">
    <text evidence="6">Belongs to the methyltransferase superfamily. RlmI family.</text>
</comment>
<sequence>MSRSRSYGSSRGPKKTAQTTIDRKTQAAPLRDKQPVVNEEAGVRISRRASDRLRDGHVWVYASDVESVSANYKDAAGLAPVADNRGILLGTGLYSPASQIALRMISREAIDEAEWLNLLDARLRRAIARRKPMLDAETDSCRLVFSEADELPGIVIDKYADVVVLQLLSKALDSATVRERCTAVLREELSGSVAGLTVWERADPRIRELEELSAPVTAPLFTTDAKHAVAAMPFRLNGLEFSFDVNAGQKTGAFLDQRQNYAAAERWARELGVKRALDVCTYQGGFALHLARVCERVIGVDASRASLEVAEGNLLRNRESGQIGADAEVEWIEGDAFDLLRDWSAAAEGERWDAIVLDPPAFAKSKRAVEGALRGYKELNLRALRMITPGGMLVTCSCSYHVGWQELTGVVASAAVDAGRRVTVLERRGAALDHPVVLTLPETEYLKCLICRVD</sequence>
<evidence type="ECO:0000256" key="6">
    <source>
        <dbReference type="ARBA" id="ARBA00038091"/>
    </source>
</evidence>
<feature type="compositionally biased region" description="Low complexity" evidence="7">
    <location>
        <begin position="1"/>
        <end position="11"/>
    </location>
</feature>
<evidence type="ECO:0000256" key="4">
    <source>
        <dbReference type="ARBA" id="ARBA00022679"/>
    </source>
</evidence>
<reference evidence="11" key="1">
    <citation type="journal article" date="2019" name="Int. J. Syst. Evol. Microbiol.">
        <title>The Global Catalogue of Microorganisms (GCM) 10K type strain sequencing project: providing services to taxonomists for standard genome sequencing and annotation.</title>
        <authorList>
            <consortium name="The Broad Institute Genomics Platform"/>
            <consortium name="The Broad Institute Genome Sequencing Center for Infectious Disease"/>
            <person name="Wu L."/>
            <person name="Ma J."/>
        </authorList>
    </citation>
    <scope>NUCLEOTIDE SEQUENCE [LARGE SCALE GENOMIC DNA]</scope>
    <source>
        <strain evidence="11">JCM 4087</strain>
    </source>
</reference>
<evidence type="ECO:0000256" key="7">
    <source>
        <dbReference type="SAM" id="MobiDB-lite"/>
    </source>
</evidence>
<keyword evidence="11" id="KW-1185">Reference proteome</keyword>
<accession>A0ABW1EAT2</accession>
<keyword evidence="4 10" id="KW-0808">Transferase</keyword>
<evidence type="ECO:0000256" key="3">
    <source>
        <dbReference type="ARBA" id="ARBA00022603"/>
    </source>
</evidence>
<evidence type="ECO:0000259" key="9">
    <source>
        <dbReference type="Pfam" id="PF17785"/>
    </source>
</evidence>